<reference evidence="2" key="1">
    <citation type="submission" date="2014-09" db="EMBL/GenBank/DDBJ databases">
        <authorList>
            <person name="Mudge J."/>
            <person name="Ramaraj T."/>
            <person name="Lindquist I.E."/>
            <person name="Bharti A.K."/>
            <person name="Sundararajan A."/>
            <person name="Cameron C.T."/>
            <person name="Woodward J.E."/>
            <person name="May G.D."/>
            <person name="Brubaker C."/>
            <person name="Broadhvest J."/>
            <person name="Wilkins T.A."/>
        </authorList>
    </citation>
    <scope>NUCLEOTIDE SEQUENCE</scope>
    <source>
        <strain evidence="2">cv. AKA8401</strain>
    </source>
</reference>
<dbReference type="Proteomes" id="UP000032142">
    <property type="component" value="Unassembled WGS sequence"/>
</dbReference>
<gene>
    <name evidence="1" type="ORF">F383_18154</name>
</gene>
<proteinExistence type="predicted"/>
<evidence type="ECO:0000313" key="1">
    <source>
        <dbReference type="EMBL" id="KHG13165.1"/>
    </source>
</evidence>
<evidence type="ECO:0000313" key="2">
    <source>
        <dbReference type="Proteomes" id="UP000032142"/>
    </source>
</evidence>
<sequence>MCHTRSRHTPVCLPVWTK</sequence>
<dbReference type="AlphaFoldDB" id="A0A0B0NJY7"/>
<organism evidence="1 2">
    <name type="scientific">Gossypium arboreum</name>
    <name type="common">Tree cotton</name>
    <name type="synonym">Gossypium nanking</name>
    <dbReference type="NCBI Taxonomy" id="29729"/>
    <lineage>
        <taxon>Eukaryota</taxon>
        <taxon>Viridiplantae</taxon>
        <taxon>Streptophyta</taxon>
        <taxon>Embryophyta</taxon>
        <taxon>Tracheophyta</taxon>
        <taxon>Spermatophyta</taxon>
        <taxon>Magnoliopsida</taxon>
        <taxon>eudicotyledons</taxon>
        <taxon>Gunneridae</taxon>
        <taxon>Pentapetalae</taxon>
        <taxon>rosids</taxon>
        <taxon>malvids</taxon>
        <taxon>Malvales</taxon>
        <taxon>Malvaceae</taxon>
        <taxon>Malvoideae</taxon>
        <taxon>Gossypium</taxon>
    </lineage>
</organism>
<protein>
    <submittedName>
        <fullName evidence="1">Uncharacterized protein</fullName>
    </submittedName>
</protein>
<dbReference type="EMBL" id="KN399045">
    <property type="protein sequence ID" value="KHG13165.1"/>
    <property type="molecule type" value="Genomic_DNA"/>
</dbReference>
<keyword evidence="2" id="KW-1185">Reference proteome</keyword>
<name>A0A0B0NJY7_GOSAR</name>
<accession>A0A0B0NJY7</accession>